<dbReference type="Gene3D" id="1.10.357.10">
    <property type="entry name" value="Tetracycline Repressor, domain 2"/>
    <property type="match status" value="1"/>
</dbReference>
<protein>
    <submittedName>
        <fullName evidence="5">TetR/AcrR family transcriptional regulator</fullName>
    </submittedName>
</protein>
<reference evidence="5 6" key="1">
    <citation type="submission" date="2022-03" db="EMBL/GenBank/DDBJ databases">
        <title>Pseudonocardia alaer sp. nov., a novel actinomycete isolated from reed forest soil.</title>
        <authorList>
            <person name="Wang L."/>
        </authorList>
    </citation>
    <scope>NUCLEOTIDE SEQUENCE [LARGE SCALE GENOMIC DNA]</scope>
    <source>
        <strain evidence="5 6">Y-16303</strain>
    </source>
</reference>
<dbReference type="EMBL" id="JAKXMK010000003">
    <property type="protein sequence ID" value="MCH6164636.1"/>
    <property type="molecule type" value="Genomic_DNA"/>
</dbReference>
<keyword evidence="2" id="KW-0238">DNA-binding</keyword>
<evidence type="ECO:0000259" key="4">
    <source>
        <dbReference type="Pfam" id="PF00440"/>
    </source>
</evidence>
<keyword evidence="1" id="KW-0805">Transcription regulation</keyword>
<dbReference type="SUPFAM" id="SSF46689">
    <property type="entry name" value="Homeodomain-like"/>
    <property type="match status" value="1"/>
</dbReference>
<dbReference type="RefSeq" id="WP_241034673.1">
    <property type="nucleotide sequence ID" value="NZ_BAAAJF010000009.1"/>
</dbReference>
<accession>A0ABS9T824</accession>
<evidence type="ECO:0000256" key="1">
    <source>
        <dbReference type="ARBA" id="ARBA00023015"/>
    </source>
</evidence>
<gene>
    <name evidence="5" type="ORF">MMF94_02975</name>
</gene>
<proteinExistence type="predicted"/>
<keyword evidence="3" id="KW-0804">Transcription</keyword>
<evidence type="ECO:0000313" key="5">
    <source>
        <dbReference type="EMBL" id="MCH6164636.1"/>
    </source>
</evidence>
<dbReference type="InterPro" id="IPR050109">
    <property type="entry name" value="HTH-type_TetR-like_transc_reg"/>
</dbReference>
<evidence type="ECO:0000256" key="3">
    <source>
        <dbReference type="ARBA" id="ARBA00023163"/>
    </source>
</evidence>
<dbReference type="InterPro" id="IPR001647">
    <property type="entry name" value="HTH_TetR"/>
</dbReference>
<evidence type="ECO:0000313" key="6">
    <source>
        <dbReference type="Proteomes" id="UP001299970"/>
    </source>
</evidence>
<organism evidence="5 6">
    <name type="scientific">Pseudonocardia alaniniphila</name>
    <dbReference type="NCBI Taxonomy" id="75291"/>
    <lineage>
        <taxon>Bacteria</taxon>
        <taxon>Bacillati</taxon>
        <taxon>Actinomycetota</taxon>
        <taxon>Actinomycetes</taxon>
        <taxon>Pseudonocardiales</taxon>
        <taxon>Pseudonocardiaceae</taxon>
        <taxon>Pseudonocardia</taxon>
    </lineage>
</organism>
<evidence type="ECO:0000256" key="2">
    <source>
        <dbReference type="ARBA" id="ARBA00023125"/>
    </source>
</evidence>
<feature type="domain" description="HTH tetR-type" evidence="4">
    <location>
        <begin position="22"/>
        <end position="69"/>
    </location>
</feature>
<dbReference type="PANTHER" id="PTHR30055">
    <property type="entry name" value="HTH-TYPE TRANSCRIPTIONAL REGULATOR RUTR"/>
    <property type="match status" value="1"/>
</dbReference>
<dbReference type="Pfam" id="PF00440">
    <property type="entry name" value="TetR_N"/>
    <property type="match status" value="1"/>
</dbReference>
<sequence>MTVDSRSEKTRPDRAAATRDRILDAAERLFAERGVLAVSNRQIGEAAGQGNNSVVGYHFGGRSELVLAILRRHAVAVERLRTDLLTRVGPGSALHDWVGCIVRPLPAHLAELGDQSWHARFLAQASNEPTLRAVIRADAKASLSLRQAREGMFRLLPALPAEVRAERGEMSRLVVVHMCAEYERALQNGAASPNRTWEMAAARLVDAVVGLWLAPVTPAVLDPDAAHRYRQLSG</sequence>
<dbReference type="Proteomes" id="UP001299970">
    <property type="component" value="Unassembled WGS sequence"/>
</dbReference>
<comment type="caution">
    <text evidence="5">The sequence shown here is derived from an EMBL/GenBank/DDBJ whole genome shotgun (WGS) entry which is preliminary data.</text>
</comment>
<keyword evidence="6" id="KW-1185">Reference proteome</keyword>
<dbReference type="InterPro" id="IPR009057">
    <property type="entry name" value="Homeodomain-like_sf"/>
</dbReference>
<name>A0ABS9T824_9PSEU</name>
<dbReference type="PANTHER" id="PTHR30055:SF234">
    <property type="entry name" value="HTH-TYPE TRANSCRIPTIONAL REGULATOR BETI"/>
    <property type="match status" value="1"/>
</dbReference>